<keyword evidence="3" id="KW-1185">Reference proteome</keyword>
<dbReference type="PANTHER" id="PTHR42870:SF1">
    <property type="entry name" value="NON-SPECIFIC LIPID-TRANSFER PROTEIN-LIKE 2"/>
    <property type="match status" value="1"/>
</dbReference>
<gene>
    <name evidence="2" type="ORF">GCM10009863_63190</name>
</gene>
<dbReference type="Pfam" id="PF22691">
    <property type="entry name" value="Thiolase_C_1"/>
    <property type="match status" value="1"/>
</dbReference>
<evidence type="ECO:0000313" key="2">
    <source>
        <dbReference type="EMBL" id="GAA2637785.1"/>
    </source>
</evidence>
<proteinExistence type="predicted"/>
<reference evidence="2 3" key="1">
    <citation type="journal article" date="2019" name="Int. J. Syst. Evol. Microbiol.">
        <title>The Global Catalogue of Microorganisms (GCM) 10K type strain sequencing project: providing services to taxonomists for standard genome sequencing and annotation.</title>
        <authorList>
            <consortium name="The Broad Institute Genomics Platform"/>
            <consortium name="The Broad Institute Genome Sequencing Center for Infectious Disease"/>
            <person name="Wu L."/>
            <person name="Ma J."/>
        </authorList>
    </citation>
    <scope>NUCLEOTIDE SEQUENCE [LARGE SCALE GENOMIC DNA]</scope>
    <source>
        <strain evidence="2 3">JCM 16373</strain>
    </source>
</reference>
<dbReference type="Gene3D" id="3.40.47.10">
    <property type="match status" value="1"/>
</dbReference>
<dbReference type="InterPro" id="IPR055140">
    <property type="entry name" value="Thiolase_C_2"/>
</dbReference>
<protein>
    <recommendedName>
        <fullName evidence="1">Thiolase C-terminal domain-containing protein</fullName>
    </recommendedName>
</protein>
<dbReference type="Proteomes" id="UP001501447">
    <property type="component" value="Unassembled WGS sequence"/>
</dbReference>
<sequence length="463" mass="47829">MDEATPYALHAQAARRALADSGLDRALIDGLASAGLGTLAPVEVAEYLGLRPTWVDSTSVGGATWEVMAAHAADAIAQRRANAVLLVYGSTARADIKARRRTSDLSFGARGPLQFEVPYGHTLIAKYAMAARRHMHQYGTTLEQLAQVAVQARANAAANPDALYREPITVEDVLSGPMIADPFTKLHCCVRSDGGCAVLLVGEEYVPDLARHPVWVLGAGTAVSHTTMSEWEDFTVSPAAVSGRAAFERAGVTPRDIDLAEIYDAFTYMTLVTLEDLGFCAKGEGGAFVAEGRLLRDGSLPVNTDGGGLSACHPGMRGLFLLVEAVRQLRGEADEARAVGGADEARAVGGADEARAVGEADETCAVGEADEVRAVGGADEVRAAGEADEVRAAGEADEVRAVGEADEVRAAGEADEAGVAGATGAAAGGRQVRRADGSLPELAVASGTGGWFCSSGTVVLGRG</sequence>
<evidence type="ECO:0000259" key="1">
    <source>
        <dbReference type="Pfam" id="PF22691"/>
    </source>
</evidence>
<organism evidence="2 3">
    <name type="scientific">Streptomyces axinellae</name>
    <dbReference type="NCBI Taxonomy" id="552788"/>
    <lineage>
        <taxon>Bacteria</taxon>
        <taxon>Bacillati</taxon>
        <taxon>Actinomycetota</taxon>
        <taxon>Actinomycetes</taxon>
        <taxon>Kitasatosporales</taxon>
        <taxon>Streptomycetaceae</taxon>
        <taxon>Streptomyces</taxon>
    </lineage>
</organism>
<comment type="caution">
    <text evidence="2">The sequence shown here is derived from an EMBL/GenBank/DDBJ whole genome shotgun (WGS) entry which is preliminary data.</text>
</comment>
<dbReference type="EMBL" id="BAAARJ010000030">
    <property type="protein sequence ID" value="GAA2637785.1"/>
    <property type="molecule type" value="Genomic_DNA"/>
</dbReference>
<dbReference type="SUPFAM" id="SSF53901">
    <property type="entry name" value="Thiolase-like"/>
    <property type="match status" value="2"/>
</dbReference>
<accession>A0ABN3QXF7</accession>
<dbReference type="InterPro" id="IPR016039">
    <property type="entry name" value="Thiolase-like"/>
</dbReference>
<feature type="domain" description="Thiolase C-terminal" evidence="1">
    <location>
        <begin position="220"/>
        <end position="346"/>
    </location>
</feature>
<name>A0ABN3QXF7_9ACTN</name>
<dbReference type="CDD" id="cd00829">
    <property type="entry name" value="SCP-x_thiolase"/>
    <property type="match status" value="1"/>
</dbReference>
<dbReference type="PANTHER" id="PTHR42870">
    <property type="entry name" value="ACETYL-COA C-ACETYLTRANSFERASE"/>
    <property type="match status" value="1"/>
</dbReference>
<evidence type="ECO:0000313" key="3">
    <source>
        <dbReference type="Proteomes" id="UP001501447"/>
    </source>
</evidence>